<dbReference type="Proteomes" id="UP000236291">
    <property type="component" value="Unassembled WGS sequence"/>
</dbReference>
<keyword evidence="1" id="KW-0732">Signal</keyword>
<proteinExistence type="predicted"/>
<evidence type="ECO:0000313" key="3">
    <source>
        <dbReference type="Proteomes" id="UP000236291"/>
    </source>
</evidence>
<reference evidence="2 3" key="2">
    <citation type="journal article" date="2017" name="Front. Plant Sci.">
        <title>Gene Classification and Mining of Molecular Markers Useful in Red Clover (Trifolium pratense) Breeding.</title>
        <authorList>
            <person name="Istvanek J."/>
            <person name="Dluhosova J."/>
            <person name="Dluhos P."/>
            <person name="Patkova L."/>
            <person name="Nedelnik J."/>
            <person name="Repkova J."/>
        </authorList>
    </citation>
    <scope>NUCLEOTIDE SEQUENCE [LARGE SCALE GENOMIC DNA]</scope>
    <source>
        <strain evidence="3">cv. Tatra</strain>
        <tissue evidence="2">Young leaves</tissue>
    </source>
</reference>
<gene>
    <name evidence="2" type="ORF">L195_g050683</name>
</gene>
<evidence type="ECO:0008006" key="4">
    <source>
        <dbReference type="Google" id="ProtNLM"/>
    </source>
</evidence>
<feature type="signal peptide" evidence="1">
    <location>
        <begin position="1"/>
        <end position="19"/>
    </location>
</feature>
<feature type="chain" id="PRO_5014472037" description="Secreted protein" evidence="1">
    <location>
        <begin position="20"/>
        <end position="73"/>
    </location>
</feature>
<reference evidence="2 3" key="1">
    <citation type="journal article" date="2014" name="Am. J. Bot.">
        <title>Genome assembly and annotation for red clover (Trifolium pratense; Fabaceae).</title>
        <authorList>
            <person name="Istvanek J."/>
            <person name="Jaros M."/>
            <person name="Krenek A."/>
            <person name="Repkova J."/>
        </authorList>
    </citation>
    <scope>NUCLEOTIDE SEQUENCE [LARGE SCALE GENOMIC DNA]</scope>
    <source>
        <strain evidence="3">cv. Tatra</strain>
        <tissue evidence="2">Young leaves</tissue>
    </source>
</reference>
<organism evidence="2 3">
    <name type="scientific">Trifolium pratense</name>
    <name type="common">Red clover</name>
    <dbReference type="NCBI Taxonomy" id="57577"/>
    <lineage>
        <taxon>Eukaryota</taxon>
        <taxon>Viridiplantae</taxon>
        <taxon>Streptophyta</taxon>
        <taxon>Embryophyta</taxon>
        <taxon>Tracheophyta</taxon>
        <taxon>Spermatophyta</taxon>
        <taxon>Magnoliopsida</taxon>
        <taxon>eudicotyledons</taxon>
        <taxon>Gunneridae</taxon>
        <taxon>Pentapetalae</taxon>
        <taxon>rosids</taxon>
        <taxon>fabids</taxon>
        <taxon>Fabales</taxon>
        <taxon>Fabaceae</taxon>
        <taxon>Papilionoideae</taxon>
        <taxon>50 kb inversion clade</taxon>
        <taxon>NPAAA clade</taxon>
        <taxon>Hologalegina</taxon>
        <taxon>IRL clade</taxon>
        <taxon>Trifolieae</taxon>
        <taxon>Trifolium</taxon>
    </lineage>
</organism>
<accession>A0A2K3JVE7</accession>
<name>A0A2K3JVE7_TRIPR</name>
<sequence>MFMSVRCFFFLFPLQPSIAVPPPHDTTIDTDHHRLFVYIHRRYTNVAVFTRFHLQPAIVVFPSSVVSSLWCDA</sequence>
<protein>
    <recommendedName>
        <fullName evidence="4">Secreted protein</fullName>
    </recommendedName>
</protein>
<evidence type="ECO:0000313" key="2">
    <source>
        <dbReference type="EMBL" id="PNX57990.1"/>
    </source>
</evidence>
<evidence type="ECO:0000256" key="1">
    <source>
        <dbReference type="SAM" id="SignalP"/>
    </source>
</evidence>
<dbReference type="AlphaFoldDB" id="A0A2K3JVE7"/>
<dbReference type="EMBL" id="ASHM01077588">
    <property type="protein sequence ID" value="PNX57990.1"/>
    <property type="molecule type" value="Genomic_DNA"/>
</dbReference>
<comment type="caution">
    <text evidence="2">The sequence shown here is derived from an EMBL/GenBank/DDBJ whole genome shotgun (WGS) entry which is preliminary data.</text>
</comment>